<dbReference type="Pfam" id="PF13175">
    <property type="entry name" value="AAA_15"/>
    <property type="match status" value="1"/>
</dbReference>
<dbReference type="RefSeq" id="WP_376719638.1">
    <property type="nucleotide sequence ID" value="NZ_JAYMRR010000016.1"/>
</dbReference>
<dbReference type="CDD" id="cd01026">
    <property type="entry name" value="TOPRIM_OLD"/>
    <property type="match status" value="1"/>
</dbReference>
<comment type="caution">
    <text evidence="3">The sequence shown here is derived from an EMBL/GenBank/DDBJ whole genome shotgun (WGS) entry which is preliminary data.</text>
</comment>
<feature type="domain" description="OLD protein-like TOPRIM" evidence="2">
    <location>
        <begin position="445"/>
        <end position="510"/>
    </location>
</feature>
<reference evidence="3 4" key="1">
    <citation type="submission" date="2024-01" db="EMBL/GenBank/DDBJ databases">
        <title>Genome mining of biosynthetic gene clusters to explore secondary metabolites of Streptomyces sp.</title>
        <authorList>
            <person name="Baig A."/>
            <person name="Ajitkumar Shintre N."/>
            <person name="Kumar H."/>
            <person name="Anbarasu A."/>
            <person name="Ramaiah S."/>
        </authorList>
    </citation>
    <scope>NUCLEOTIDE SEQUENCE [LARGE SCALE GENOMIC DNA]</scope>
    <source>
        <strain evidence="3 4">A03</strain>
    </source>
</reference>
<dbReference type="PANTHER" id="PTHR43581">
    <property type="entry name" value="ATP/GTP PHOSPHATASE"/>
    <property type="match status" value="1"/>
</dbReference>
<sequence>MKIKRVRIENFCCLRSLDVSFESITSLIGPTGVGKSTVLRALDWFFNGEKGGILSEEDVHSAAETKRIRVEVEFDGLTASDRSMLGHYAPDGLDTLSIWRTWENGEDRITGKALAYPPFERIREGGGSREKTTAYKALRDQDPALGLPAVRSWDAAEAEMRSWEARNRDRLAEAEVESTHFFGFAGQGLLGKLIDFVFISADLRAYEETDDNKTTVVGRILEHAVDRSEAEAQFTAIDEDAQAAREKVHREIYEPVLARLSGALSMEVGRFTTGRDVVVTPTAQVPKRAKTAFAVNIRDGAALTPVRRQGHGFQRALIIAALRYLSECRRPENGTRSLCLAIEEPELFQHPAQTRVFAQVLRSLVASAGDQTQVMYATHSPVFIDPSDYQQVRRLYRVSGGEHPEVSLRALTETELRQSLEDHVSEKSTARRGATRYVKELAEALFADVAVLVEGATDESVLLAVAERQGFSLGAEGICVVNAEGKGNMILCHAILTGFGVRCHLVFDADTGPRKVADADTGPRKVASLRDNIAKNTKILSYLRATGEASPASASEATHTVFEDDLDSYLKDDWPAWNNRRLELIARGEGYVGGKHGPTYAEAARTADGEPKVLHELMENVRAMTGQPTPHA</sequence>
<evidence type="ECO:0000313" key="4">
    <source>
        <dbReference type="Proteomes" id="UP001585018"/>
    </source>
</evidence>
<evidence type="ECO:0000259" key="2">
    <source>
        <dbReference type="Pfam" id="PF20469"/>
    </source>
</evidence>
<dbReference type="EMBL" id="JAYMRR010000016">
    <property type="protein sequence ID" value="MFB8752239.1"/>
    <property type="molecule type" value="Genomic_DNA"/>
</dbReference>
<feature type="domain" description="Endonuclease GajA/Old nuclease/RecF-like AAA" evidence="1">
    <location>
        <begin position="1"/>
        <end position="384"/>
    </location>
</feature>
<dbReference type="InterPro" id="IPR034139">
    <property type="entry name" value="TOPRIM_OLD"/>
</dbReference>
<dbReference type="InterPro" id="IPR027417">
    <property type="entry name" value="P-loop_NTPase"/>
</dbReference>
<organism evidence="3 4">
    <name type="scientific">Streptomyces parvulus</name>
    <dbReference type="NCBI Taxonomy" id="146923"/>
    <lineage>
        <taxon>Bacteria</taxon>
        <taxon>Bacillati</taxon>
        <taxon>Actinomycetota</taxon>
        <taxon>Actinomycetes</taxon>
        <taxon>Kitasatosporales</taxon>
        <taxon>Streptomycetaceae</taxon>
        <taxon>Streptomyces</taxon>
    </lineage>
</organism>
<keyword evidence="4" id="KW-1185">Reference proteome</keyword>
<dbReference type="InterPro" id="IPR051396">
    <property type="entry name" value="Bact_Antivir_Def_Nuclease"/>
</dbReference>
<dbReference type="SUPFAM" id="SSF52540">
    <property type="entry name" value="P-loop containing nucleoside triphosphate hydrolases"/>
    <property type="match status" value="1"/>
</dbReference>
<dbReference type="InterPro" id="IPR041685">
    <property type="entry name" value="AAA_GajA/Old/RecF-like"/>
</dbReference>
<protein>
    <submittedName>
        <fullName evidence="3">AAA family ATPase</fullName>
    </submittedName>
</protein>
<evidence type="ECO:0000313" key="3">
    <source>
        <dbReference type="EMBL" id="MFB8752239.1"/>
    </source>
</evidence>
<gene>
    <name evidence="3" type="ORF">VSS30_25840</name>
</gene>
<evidence type="ECO:0000259" key="1">
    <source>
        <dbReference type="Pfam" id="PF13175"/>
    </source>
</evidence>
<accession>A0ABV5DI79</accession>
<dbReference type="Gene3D" id="3.40.50.300">
    <property type="entry name" value="P-loop containing nucleotide triphosphate hydrolases"/>
    <property type="match status" value="2"/>
</dbReference>
<dbReference type="Proteomes" id="UP001585018">
    <property type="component" value="Unassembled WGS sequence"/>
</dbReference>
<name>A0ABV5DI79_9ACTN</name>
<dbReference type="PANTHER" id="PTHR43581:SF4">
    <property type="entry name" value="ATP_GTP PHOSPHATASE"/>
    <property type="match status" value="1"/>
</dbReference>
<proteinExistence type="predicted"/>
<dbReference type="Pfam" id="PF20469">
    <property type="entry name" value="OLD-like_TOPRIM"/>
    <property type="match status" value="1"/>
</dbReference>